<organism evidence="3 4">
    <name type="scientific">Canavalia gladiata</name>
    <name type="common">Sword bean</name>
    <name type="synonym">Dolichos gladiatus</name>
    <dbReference type="NCBI Taxonomy" id="3824"/>
    <lineage>
        <taxon>Eukaryota</taxon>
        <taxon>Viridiplantae</taxon>
        <taxon>Streptophyta</taxon>
        <taxon>Embryophyta</taxon>
        <taxon>Tracheophyta</taxon>
        <taxon>Spermatophyta</taxon>
        <taxon>Magnoliopsida</taxon>
        <taxon>eudicotyledons</taxon>
        <taxon>Gunneridae</taxon>
        <taxon>Pentapetalae</taxon>
        <taxon>rosids</taxon>
        <taxon>fabids</taxon>
        <taxon>Fabales</taxon>
        <taxon>Fabaceae</taxon>
        <taxon>Papilionoideae</taxon>
        <taxon>50 kb inversion clade</taxon>
        <taxon>NPAAA clade</taxon>
        <taxon>indigoferoid/millettioid clade</taxon>
        <taxon>Phaseoleae</taxon>
        <taxon>Canavalia</taxon>
    </lineage>
</organism>
<dbReference type="EMBL" id="JAYMYQ010000011">
    <property type="protein sequence ID" value="KAK7304826.1"/>
    <property type="molecule type" value="Genomic_DNA"/>
</dbReference>
<protein>
    <submittedName>
        <fullName evidence="3">Uncharacterized protein</fullName>
    </submittedName>
</protein>
<evidence type="ECO:0000256" key="2">
    <source>
        <dbReference type="SAM" id="SignalP"/>
    </source>
</evidence>
<keyword evidence="4" id="KW-1185">Reference proteome</keyword>
<name>A0AAN9JV03_CANGL</name>
<feature type="region of interest" description="Disordered" evidence="1">
    <location>
        <begin position="65"/>
        <end position="95"/>
    </location>
</feature>
<feature type="compositionally biased region" description="Polar residues" evidence="1">
    <location>
        <begin position="65"/>
        <end position="74"/>
    </location>
</feature>
<evidence type="ECO:0000256" key="1">
    <source>
        <dbReference type="SAM" id="MobiDB-lite"/>
    </source>
</evidence>
<reference evidence="3 4" key="1">
    <citation type="submission" date="2024-01" db="EMBL/GenBank/DDBJ databases">
        <title>The genomes of 5 underutilized Papilionoideae crops provide insights into root nodulation and disease resistanc.</title>
        <authorList>
            <person name="Jiang F."/>
        </authorList>
    </citation>
    <scope>NUCLEOTIDE SEQUENCE [LARGE SCALE GENOMIC DNA]</scope>
    <source>
        <strain evidence="3">LVBAO_FW01</strain>
        <tissue evidence="3">Leaves</tissue>
    </source>
</reference>
<gene>
    <name evidence="3" type="ORF">VNO77_42717</name>
</gene>
<evidence type="ECO:0000313" key="4">
    <source>
        <dbReference type="Proteomes" id="UP001367508"/>
    </source>
</evidence>
<accession>A0AAN9JV03</accession>
<feature type="signal peptide" evidence="2">
    <location>
        <begin position="1"/>
        <end position="19"/>
    </location>
</feature>
<dbReference type="AlphaFoldDB" id="A0AAN9JV03"/>
<proteinExistence type="predicted"/>
<comment type="caution">
    <text evidence="3">The sequence shown here is derived from an EMBL/GenBank/DDBJ whole genome shotgun (WGS) entry which is preliminary data.</text>
</comment>
<dbReference type="PROSITE" id="PS51257">
    <property type="entry name" value="PROKAR_LIPOPROTEIN"/>
    <property type="match status" value="1"/>
</dbReference>
<evidence type="ECO:0000313" key="3">
    <source>
        <dbReference type="EMBL" id="KAK7304826.1"/>
    </source>
</evidence>
<feature type="chain" id="PRO_5043028689" evidence="2">
    <location>
        <begin position="20"/>
        <end position="118"/>
    </location>
</feature>
<dbReference type="Proteomes" id="UP001367508">
    <property type="component" value="Unassembled WGS sequence"/>
</dbReference>
<sequence length="118" mass="12983">MKTLLWCFLLINILMFAACGSTPTTNNEDHGISRRQKEPKAMYGMSMETSKPSNQRTNLGLHTVQHTKVSQKARTNGAAAGGATEVKNPHRGRNSASTNSIKFSSFFIPVTFLLGCFF</sequence>
<keyword evidence="2" id="KW-0732">Signal</keyword>